<dbReference type="PANTHER" id="PTHR21255:SF7">
    <property type="entry name" value="DYNEIN LIGHT CHAIN TCTEX-TYPE PROTEIN 2B"/>
    <property type="match status" value="1"/>
</dbReference>
<accession>A0A4Z2IC23</accession>
<evidence type="ECO:0000313" key="2">
    <source>
        <dbReference type="EMBL" id="TNN75546.1"/>
    </source>
</evidence>
<dbReference type="InterPro" id="IPR038586">
    <property type="entry name" value="Tctex-1-like_sf"/>
</dbReference>
<dbReference type="InterPro" id="IPR005334">
    <property type="entry name" value="Tctex-1-like"/>
</dbReference>
<gene>
    <name evidence="2" type="primary">TCTEX1D2</name>
    <name evidence="2" type="ORF">EYF80_014192</name>
</gene>
<dbReference type="GO" id="GO:0045505">
    <property type="term" value="F:dynein intermediate chain binding"/>
    <property type="evidence" value="ECO:0007669"/>
    <property type="project" value="TreeGrafter"/>
</dbReference>
<comment type="similarity">
    <text evidence="1">Belongs to the dynein light chain Tctex-type family.</text>
</comment>
<proteinExistence type="inferred from homology"/>
<dbReference type="OrthoDB" id="10260741at2759"/>
<dbReference type="AlphaFoldDB" id="A0A4Z2IC23"/>
<dbReference type="PANTHER" id="PTHR21255">
    <property type="entry name" value="T-COMPLEX-ASSOCIATED-TESTIS-EXPRESSED 1/ DYNEIN LIGHT CHAIN"/>
    <property type="match status" value="1"/>
</dbReference>
<dbReference type="Gene3D" id="3.30.1140.40">
    <property type="entry name" value="Tctex-1"/>
    <property type="match status" value="1"/>
</dbReference>
<evidence type="ECO:0000313" key="3">
    <source>
        <dbReference type="Proteomes" id="UP000314294"/>
    </source>
</evidence>
<evidence type="ECO:0000256" key="1">
    <source>
        <dbReference type="ARBA" id="ARBA00005361"/>
    </source>
</evidence>
<organism evidence="2 3">
    <name type="scientific">Liparis tanakae</name>
    <name type="common">Tanaka's snailfish</name>
    <dbReference type="NCBI Taxonomy" id="230148"/>
    <lineage>
        <taxon>Eukaryota</taxon>
        <taxon>Metazoa</taxon>
        <taxon>Chordata</taxon>
        <taxon>Craniata</taxon>
        <taxon>Vertebrata</taxon>
        <taxon>Euteleostomi</taxon>
        <taxon>Actinopterygii</taxon>
        <taxon>Neopterygii</taxon>
        <taxon>Teleostei</taxon>
        <taxon>Neoteleostei</taxon>
        <taxon>Acanthomorphata</taxon>
        <taxon>Eupercaria</taxon>
        <taxon>Perciformes</taxon>
        <taxon>Cottioidei</taxon>
        <taxon>Cottales</taxon>
        <taxon>Liparidae</taxon>
        <taxon>Liparis</taxon>
    </lineage>
</organism>
<reference evidence="2 3" key="1">
    <citation type="submission" date="2019-03" db="EMBL/GenBank/DDBJ databases">
        <title>First draft genome of Liparis tanakae, snailfish: a comprehensive survey of snailfish specific genes.</title>
        <authorList>
            <person name="Kim W."/>
            <person name="Song I."/>
            <person name="Jeong J.-H."/>
            <person name="Kim D."/>
            <person name="Kim S."/>
            <person name="Ryu S."/>
            <person name="Song J.Y."/>
            <person name="Lee S.K."/>
        </authorList>
    </citation>
    <scope>NUCLEOTIDE SEQUENCE [LARGE SCALE GENOMIC DNA]</scope>
    <source>
        <tissue evidence="2">Muscle</tissue>
    </source>
</reference>
<dbReference type="Pfam" id="PF03645">
    <property type="entry name" value="Tctex-1"/>
    <property type="match status" value="1"/>
</dbReference>
<keyword evidence="3" id="KW-1185">Reference proteome</keyword>
<dbReference type="EMBL" id="SRLO01000102">
    <property type="protein sequence ID" value="TNN75546.1"/>
    <property type="molecule type" value="Genomic_DNA"/>
</dbReference>
<dbReference type="GO" id="GO:0005737">
    <property type="term" value="C:cytoplasm"/>
    <property type="evidence" value="ECO:0007669"/>
    <property type="project" value="TreeGrafter"/>
</dbReference>
<dbReference type="CDD" id="cd21459">
    <property type="entry name" value="DLC-like_TCTEX1D2"/>
    <property type="match status" value="1"/>
</dbReference>
<comment type="caution">
    <text evidence="2">The sequence shown here is derived from an EMBL/GenBank/DDBJ whole genome shotgun (WGS) entry which is preliminary data.</text>
</comment>
<name>A0A4Z2IC23_9TELE</name>
<dbReference type="GO" id="GO:0005868">
    <property type="term" value="C:cytoplasmic dynein complex"/>
    <property type="evidence" value="ECO:0007669"/>
    <property type="project" value="TreeGrafter"/>
</dbReference>
<dbReference type="Proteomes" id="UP000314294">
    <property type="component" value="Unassembled WGS sequence"/>
</dbReference>
<dbReference type="GO" id="GO:0007018">
    <property type="term" value="P:microtubule-based movement"/>
    <property type="evidence" value="ECO:0007669"/>
    <property type="project" value="TreeGrafter"/>
</dbReference>
<sequence length="116" mass="12866">MEGSDTYLIRPNHQYKFKPAIVKTCIRDIVRERLSGMQYDPEGVPELSRSLAECIKDKVKSAGFDRYKLIVQVVIGEQRGQGVKLLTEAVAPAQGNRLGHIADRARCPAKGKQLSG</sequence>
<protein>
    <submittedName>
        <fullName evidence="2">Tctex1 domain-containing protein 2</fullName>
    </submittedName>
</protein>